<dbReference type="PANTHER" id="PTHR46928">
    <property type="entry name" value="MESENCHYME-SPECIFIC CELL SURFACE GLYCOPROTEIN"/>
    <property type="match status" value="1"/>
</dbReference>
<keyword evidence="2" id="KW-0677">Repeat</keyword>
<dbReference type="Gene3D" id="2.60.40.2030">
    <property type="match status" value="1"/>
</dbReference>
<evidence type="ECO:0000256" key="4">
    <source>
        <dbReference type="SAM" id="SignalP"/>
    </source>
</evidence>
<dbReference type="AlphaFoldDB" id="A0A1H1WYB8"/>
<keyword evidence="1 4" id="KW-0732">Signal</keyword>
<proteinExistence type="predicted"/>
<dbReference type="InterPro" id="IPR052956">
    <property type="entry name" value="Mesenchyme-surface_protein"/>
</dbReference>
<protein>
    <submittedName>
        <fullName evidence="6">Por secretion system C-terminal sorting domain-containing protein</fullName>
    </submittedName>
</protein>
<dbReference type="Proteomes" id="UP000198963">
    <property type="component" value="Chromosome I"/>
</dbReference>
<gene>
    <name evidence="6" type="ORF">SAMN04489797_3040</name>
</gene>
<dbReference type="Pfam" id="PF22494">
    <property type="entry name" value="choice_anch_I"/>
    <property type="match status" value="1"/>
</dbReference>
<dbReference type="RefSeq" id="WP_092447484.1">
    <property type="nucleotide sequence ID" value="NZ_LT629774.1"/>
</dbReference>
<dbReference type="Pfam" id="PF00932">
    <property type="entry name" value="LTD"/>
    <property type="match status" value="1"/>
</dbReference>
<dbReference type="GO" id="GO:0016020">
    <property type="term" value="C:membrane"/>
    <property type="evidence" value="ECO:0007669"/>
    <property type="project" value="InterPro"/>
</dbReference>
<dbReference type="InterPro" id="IPR055188">
    <property type="entry name" value="Choice_anch_I"/>
</dbReference>
<dbReference type="InterPro" id="IPR001322">
    <property type="entry name" value="Lamin_tail_dom"/>
</dbReference>
<evidence type="ECO:0000259" key="5">
    <source>
        <dbReference type="PROSITE" id="PS51841"/>
    </source>
</evidence>
<feature type="domain" description="LTD" evidence="5">
    <location>
        <begin position="314"/>
        <end position="427"/>
    </location>
</feature>
<keyword evidence="3" id="KW-0106">Calcium</keyword>
<reference evidence="6 7" key="1">
    <citation type="submission" date="2016-10" db="EMBL/GenBank/DDBJ databases">
        <authorList>
            <person name="Varghese N."/>
            <person name="Submissions S."/>
        </authorList>
    </citation>
    <scope>NUCLEOTIDE SEQUENCE [LARGE SCALE GENOMIC DNA]</scope>
    <source>
        <strain evidence="6 7">RHA_55</strain>
    </source>
</reference>
<dbReference type="SUPFAM" id="SSF50969">
    <property type="entry name" value="YVTN repeat-like/Quinoprotein amine dehydrogenase"/>
    <property type="match status" value="1"/>
</dbReference>
<feature type="chain" id="PRO_5009264908" evidence="4">
    <location>
        <begin position="19"/>
        <end position="1179"/>
    </location>
</feature>
<dbReference type="InterPro" id="IPR026444">
    <property type="entry name" value="Secre_tail"/>
</dbReference>
<dbReference type="PANTHER" id="PTHR46928:SF1">
    <property type="entry name" value="MESENCHYME-SPECIFIC CELL SURFACE GLYCOPROTEIN"/>
    <property type="match status" value="1"/>
</dbReference>
<evidence type="ECO:0000313" key="7">
    <source>
        <dbReference type="Proteomes" id="UP000198963"/>
    </source>
</evidence>
<dbReference type="NCBIfam" id="TIGR04183">
    <property type="entry name" value="Por_Secre_tail"/>
    <property type="match status" value="1"/>
</dbReference>
<dbReference type="SUPFAM" id="SSF74853">
    <property type="entry name" value="Lamin A/C globular tail domain"/>
    <property type="match status" value="1"/>
</dbReference>
<dbReference type="GO" id="GO:0007154">
    <property type="term" value="P:cell communication"/>
    <property type="evidence" value="ECO:0007669"/>
    <property type="project" value="InterPro"/>
</dbReference>
<dbReference type="InterPro" id="IPR011044">
    <property type="entry name" value="Quino_amine_DH_bsu"/>
</dbReference>
<dbReference type="InterPro" id="IPR015943">
    <property type="entry name" value="WD40/YVTN_repeat-like_dom_sf"/>
</dbReference>
<feature type="signal peptide" evidence="4">
    <location>
        <begin position="1"/>
        <end position="18"/>
    </location>
</feature>
<dbReference type="Gene3D" id="2.60.40.1220">
    <property type="match status" value="1"/>
</dbReference>
<dbReference type="PROSITE" id="PS51841">
    <property type="entry name" value="LTD"/>
    <property type="match status" value="1"/>
</dbReference>
<organism evidence="6 7">
    <name type="scientific">Winogradskyella sediminis</name>
    <dbReference type="NCBI Taxonomy" id="1382466"/>
    <lineage>
        <taxon>Bacteria</taxon>
        <taxon>Pseudomonadati</taxon>
        <taxon>Bacteroidota</taxon>
        <taxon>Flavobacteriia</taxon>
        <taxon>Flavobacteriales</taxon>
        <taxon>Flavobacteriaceae</taxon>
        <taxon>Winogradskyella</taxon>
    </lineage>
</organism>
<evidence type="ECO:0000256" key="1">
    <source>
        <dbReference type="ARBA" id="ARBA00022729"/>
    </source>
</evidence>
<dbReference type="Pfam" id="PF03160">
    <property type="entry name" value="Calx-beta"/>
    <property type="match status" value="1"/>
</dbReference>
<sequence length="1179" mass="126221">MKHILRLLLLFFSCLASAQLSTGDMAFTAFHANDDDDFALVTFVDIPANSIIYFSDKEWTGTSFNSGEANYEWQTGSSIISAGTIITFYTISATPNVSHGTIVGSPGGISASSEAIFVYQGIDIDTPTTFITAVANSASAFDDGAGTGLVGTGLSFGSTAITYANGTSLADYNGPRTGFTANGYRVALNNMSNYNFENNASIPFNTTAFDIATTDTNPPSVANVSVLDQTTLKIVFTEEVTPVTAETLANYVFSPALTINTVVYDNSTLTATVTHDGFTEGLAYTVTVNNIADIFTNIQSTAYVSEDLFYNALTTGLIITEIMYNAPSDDSNALEFLEIYNTSSASINLGGITVNDEGNFNFVFPEIALNAGDIVLLATDKASADAFYGVSFLDMPQAISNALGNGGELLEIKNSEGTVISQVEYSDDAPWPTIADGDGPSLELLNPNADFNEGTNWVPATNLVGSSLGDEVFASPGIYSPVTNIIPQVSFSESTFVINEDGTAINVTVELSTTPSSAVSIDINLVTELLTATETDDFTFTTQTLNFPANTSEAMSISIPIIDDSDAEMDELFILELSNPINATIGSHSSTGVYILDNDINVAIPSNDLDITYLSSYLVDGSGSAEIVAHDPVSERLFVLNSTGQKLEILDFSDINVVSTISSIDLSTYGDPTSVAYMNNIVALGISKGPLEDGVVVFCDVNGNILSTVTAGNLPDMVGFTPDGSKLLVANEGQPNDDYSVDPEGSISVIDVTGGLENITQADVTSISFNSFDSQLTTLQAAGVRIFGPNASVSQDMEPEYITFSSDSQTAYVTLQENNAIGVIDLTTNTITDILPLGLKDHRLEGNTLDASDDTDFIFLANWPVKGMYMPDAMASYEVSGVTYLVTANEGDAREYDTFEEEERVSDLNLDPTVFPNAEFLQLDSNLGRLTATNANGDLDDDGDFDEIHVLGSRSFSIWNASTGALVFDSGDDFERITANDPTYGDLFNVSNSNNNFKNRSDNKGPEPEGVTVAEIDGEIYAFITLERVGGFMTYNVTDPNNPVFEKYINNRDLGEDEGGDLGPEGIIYVTPENSPNDTGLIIMANEVSSTLSFYALNNNTLSADEFTLQSEALKMFPNPSKSNQTVYFNKTVSVSLFDIQGREIASKENTMDFQLPTLTAGTYILKTINGESFKLLIK</sequence>
<dbReference type="Gene3D" id="2.130.10.10">
    <property type="entry name" value="YVTN repeat-like/Quinoprotein amine dehydrogenase"/>
    <property type="match status" value="2"/>
</dbReference>
<dbReference type="STRING" id="1249933.SAMN04489797_3040"/>
<evidence type="ECO:0000313" key="6">
    <source>
        <dbReference type="EMBL" id="SDT02168.1"/>
    </source>
</evidence>
<dbReference type="InterPro" id="IPR036415">
    <property type="entry name" value="Lamin_tail_dom_sf"/>
</dbReference>
<dbReference type="Pfam" id="PF18962">
    <property type="entry name" value="Por_Secre_tail"/>
    <property type="match status" value="1"/>
</dbReference>
<dbReference type="InterPro" id="IPR038081">
    <property type="entry name" value="CalX-like_sf"/>
</dbReference>
<dbReference type="EMBL" id="LT629774">
    <property type="protein sequence ID" value="SDT02168.1"/>
    <property type="molecule type" value="Genomic_DNA"/>
</dbReference>
<dbReference type="InterPro" id="IPR003644">
    <property type="entry name" value="Calx_beta"/>
</dbReference>
<name>A0A1H1WYB8_9FLAO</name>
<dbReference type="InterPro" id="IPR014755">
    <property type="entry name" value="Cu-Rt/internalin_Ig-like"/>
</dbReference>
<evidence type="ECO:0000256" key="3">
    <source>
        <dbReference type="ARBA" id="ARBA00022837"/>
    </source>
</evidence>
<dbReference type="SUPFAM" id="SSF141072">
    <property type="entry name" value="CalX-like"/>
    <property type="match status" value="1"/>
</dbReference>
<dbReference type="NCBIfam" id="NF038117">
    <property type="entry name" value="choice_anch_I"/>
    <property type="match status" value="1"/>
</dbReference>
<keyword evidence="7" id="KW-1185">Reference proteome</keyword>
<accession>A0A1H1WYB8</accession>
<evidence type="ECO:0000256" key="2">
    <source>
        <dbReference type="ARBA" id="ARBA00022737"/>
    </source>
</evidence>